<gene>
    <name evidence="1" type="ORF">FEG63_06020</name>
</gene>
<proteinExistence type="predicted"/>
<dbReference type="EMBL" id="VBSB01000004">
    <property type="protein sequence ID" value="NTY59111.1"/>
    <property type="molecule type" value="Genomic_DNA"/>
</dbReference>
<evidence type="ECO:0000313" key="2">
    <source>
        <dbReference type="Proteomes" id="UP000708347"/>
    </source>
</evidence>
<evidence type="ECO:0000313" key="1">
    <source>
        <dbReference type="EMBL" id="NTY59111.1"/>
    </source>
</evidence>
<organism evidence="1 2">
    <name type="scientific">Mycolicibacterium sphagni</name>
    <dbReference type="NCBI Taxonomy" id="1786"/>
    <lineage>
        <taxon>Bacteria</taxon>
        <taxon>Bacillati</taxon>
        <taxon>Actinomycetota</taxon>
        <taxon>Actinomycetes</taxon>
        <taxon>Mycobacteriales</taxon>
        <taxon>Mycobacteriaceae</taxon>
        <taxon>Mycolicibacterium</taxon>
    </lineage>
</organism>
<sequence>MSTTLEARLEGALAFSAPYVVDRLLKDRVVDTAAAAEQLFTEAKRYLVLCAATPGMSFGMHSAMVDAAWHTFILFTAEYTEYGHCYFGDYLHHSPVDDRATAAVSLLKVASFNDFEQRYQELFGQPLPAVWYDDTSVVPSRRVINDGAGILIADSDYHTVRLIDGTGAAVLYVDALARDAVDFIARTRDFYVRELPGDLTDDEKVGVVQALVRSGVLRVAP</sequence>
<dbReference type="Proteomes" id="UP000708347">
    <property type="component" value="Unassembled WGS sequence"/>
</dbReference>
<protein>
    <submittedName>
        <fullName evidence="1">Uncharacterized protein</fullName>
    </submittedName>
</protein>
<comment type="caution">
    <text evidence="1">The sequence shown here is derived from an EMBL/GenBank/DDBJ whole genome shotgun (WGS) entry which is preliminary data.</text>
</comment>
<dbReference type="RefSeq" id="WP_174397042.1">
    <property type="nucleotide sequence ID" value="NZ_VBSB01000004.1"/>
</dbReference>
<name>A0ABX2JNH0_9MYCO</name>
<accession>A0ABX2JNH0</accession>
<keyword evidence="2" id="KW-1185">Reference proteome</keyword>
<reference evidence="1 2" key="1">
    <citation type="submission" date="2019-05" db="EMBL/GenBank/DDBJ databases">
        <title>Mycolicibacterium sphagni ENV482 genome assembly.</title>
        <authorList>
            <person name="Chen W."/>
            <person name="Faulkner N.W."/>
            <person name="Hyman M.R."/>
        </authorList>
    </citation>
    <scope>NUCLEOTIDE SEQUENCE [LARGE SCALE GENOMIC DNA]</scope>
    <source>
        <strain evidence="1 2">ENV482</strain>
    </source>
</reference>